<comment type="caution">
    <text evidence="1">The sequence shown here is derived from an EMBL/GenBank/DDBJ whole genome shotgun (WGS) entry which is preliminary data.</text>
</comment>
<dbReference type="SUPFAM" id="SSF56784">
    <property type="entry name" value="HAD-like"/>
    <property type="match status" value="1"/>
</dbReference>
<dbReference type="InterPro" id="IPR000150">
    <property type="entry name" value="Cof"/>
</dbReference>
<keyword evidence="2" id="KW-1185">Reference proteome</keyword>
<protein>
    <submittedName>
        <fullName evidence="1">HAD family hydrolase</fullName>
    </submittedName>
</protein>
<evidence type="ECO:0000313" key="1">
    <source>
        <dbReference type="EMBL" id="OPF87579.1"/>
    </source>
</evidence>
<reference evidence="1 2" key="1">
    <citation type="submission" date="2017-02" db="EMBL/GenBank/DDBJ databases">
        <title>Vagococcus cremeus sp. nov., isolated from the small intestine of a marten, Martes flavigula.</title>
        <authorList>
            <person name="Tak E.J."/>
            <person name="Bae J.-W."/>
        </authorList>
    </citation>
    <scope>NUCLEOTIDE SEQUENCE [LARGE SCALE GENOMIC DNA]</scope>
    <source>
        <strain evidence="1 2">D7T301</strain>
    </source>
</reference>
<dbReference type="PANTHER" id="PTHR10000">
    <property type="entry name" value="PHOSPHOSERINE PHOSPHATASE"/>
    <property type="match status" value="1"/>
</dbReference>
<dbReference type="Gene3D" id="3.30.1240.10">
    <property type="match status" value="1"/>
</dbReference>
<dbReference type="InterPro" id="IPR006379">
    <property type="entry name" value="HAD-SF_hydro_IIB"/>
</dbReference>
<dbReference type="Gene3D" id="3.40.50.1000">
    <property type="entry name" value="HAD superfamily/HAD-like"/>
    <property type="match status" value="1"/>
</dbReference>
<dbReference type="GO" id="GO:0000287">
    <property type="term" value="F:magnesium ion binding"/>
    <property type="evidence" value="ECO:0007669"/>
    <property type="project" value="TreeGrafter"/>
</dbReference>
<dbReference type="NCBIfam" id="TIGR00099">
    <property type="entry name" value="Cof-subfamily"/>
    <property type="match status" value="1"/>
</dbReference>
<evidence type="ECO:0000313" key="2">
    <source>
        <dbReference type="Proteomes" id="UP000189970"/>
    </source>
</evidence>
<dbReference type="PANTHER" id="PTHR10000:SF25">
    <property type="entry name" value="PHOSPHATASE YKRA-RELATED"/>
    <property type="match status" value="1"/>
</dbReference>
<organism evidence="1 2">
    <name type="scientific">Vagococcus martis</name>
    <dbReference type="NCBI Taxonomy" id="1768210"/>
    <lineage>
        <taxon>Bacteria</taxon>
        <taxon>Bacillati</taxon>
        <taxon>Bacillota</taxon>
        <taxon>Bacilli</taxon>
        <taxon>Lactobacillales</taxon>
        <taxon>Enterococcaceae</taxon>
        <taxon>Vagococcus</taxon>
    </lineage>
</organism>
<name>A0A1V4DG98_9ENTE</name>
<dbReference type="GO" id="GO:0005829">
    <property type="term" value="C:cytosol"/>
    <property type="evidence" value="ECO:0007669"/>
    <property type="project" value="TreeGrafter"/>
</dbReference>
<dbReference type="EMBL" id="MVAB01000001">
    <property type="protein sequence ID" value="OPF87579.1"/>
    <property type="molecule type" value="Genomic_DNA"/>
</dbReference>
<dbReference type="InterPro" id="IPR036412">
    <property type="entry name" value="HAD-like_sf"/>
</dbReference>
<dbReference type="InterPro" id="IPR023214">
    <property type="entry name" value="HAD_sf"/>
</dbReference>
<dbReference type="Pfam" id="PF08282">
    <property type="entry name" value="Hydrolase_3"/>
    <property type="match status" value="1"/>
</dbReference>
<dbReference type="SFLD" id="SFLDG01140">
    <property type="entry name" value="C2.B:_Phosphomannomutase_and_P"/>
    <property type="match status" value="1"/>
</dbReference>
<proteinExistence type="predicted"/>
<dbReference type="PROSITE" id="PS01229">
    <property type="entry name" value="COF_2"/>
    <property type="match status" value="1"/>
</dbReference>
<dbReference type="RefSeq" id="WP_079346235.1">
    <property type="nucleotide sequence ID" value="NZ_MVAB01000001.1"/>
</dbReference>
<dbReference type="SFLD" id="SFLDS00003">
    <property type="entry name" value="Haloacid_Dehalogenase"/>
    <property type="match status" value="1"/>
</dbReference>
<sequence length="280" mass="31183">MKKIAFFDIDGTLCDSSGQVLPSSKESIQAFRDKGNLTYICTGRSKPEILDSILEVGFDGIIGAGGGYIVINDEVVQHQTMDERIVKEVLSYFKEHDIGYYLETNDGLYGSDNCVRKIREEIKMIAKKTNQDYDGLAEKVSWFEAVLEEHKNDVVDYTNVNKISFINNTVSFSDVADKFGDECYMYHSTVELFGPESGEIAVKGVDKKLAIEYVLDKLGMTKEQTIAFGDGDNDIVMFEAVDYSIAMDNATDNLKQLASEITDSADDDGIAKSLKKNGWI</sequence>
<accession>A0A1V4DG98</accession>
<dbReference type="GO" id="GO:0016791">
    <property type="term" value="F:phosphatase activity"/>
    <property type="evidence" value="ECO:0007669"/>
    <property type="project" value="TreeGrafter"/>
</dbReference>
<dbReference type="NCBIfam" id="TIGR01484">
    <property type="entry name" value="HAD-SF-IIB"/>
    <property type="match status" value="1"/>
</dbReference>
<gene>
    <name evidence="1" type="ORF">BW731_04855</name>
</gene>
<keyword evidence="1" id="KW-0378">Hydrolase</keyword>
<dbReference type="AlphaFoldDB" id="A0A1V4DG98"/>
<dbReference type="Proteomes" id="UP000189970">
    <property type="component" value="Unassembled WGS sequence"/>
</dbReference>